<dbReference type="Proteomes" id="UP000226437">
    <property type="component" value="Unassembled WGS sequence"/>
</dbReference>
<reference evidence="2 3" key="1">
    <citation type="submission" date="2017-10" db="EMBL/GenBank/DDBJ databases">
        <title>The draft genome sequence of Lewinella marina KCTC 32374.</title>
        <authorList>
            <person name="Wang K."/>
        </authorList>
    </citation>
    <scope>NUCLEOTIDE SEQUENCE [LARGE SCALE GENOMIC DNA]</scope>
    <source>
        <strain evidence="2 3">MKG-38</strain>
    </source>
</reference>
<evidence type="ECO:0008006" key="4">
    <source>
        <dbReference type="Google" id="ProtNLM"/>
    </source>
</evidence>
<comment type="caution">
    <text evidence="2">The sequence shown here is derived from an EMBL/GenBank/DDBJ whole genome shotgun (WGS) entry which is preliminary data.</text>
</comment>
<keyword evidence="1" id="KW-0732">Signal</keyword>
<feature type="signal peptide" evidence="1">
    <location>
        <begin position="1"/>
        <end position="26"/>
    </location>
</feature>
<evidence type="ECO:0000256" key="1">
    <source>
        <dbReference type="SAM" id="SignalP"/>
    </source>
</evidence>
<organism evidence="2 3">
    <name type="scientific">Neolewinella marina</name>
    <dbReference type="NCBI Taxonomy" id="438751"/>
    <lineage>
        <taxon>Bacteria</taxon>
        <taxon>Pseudomonadati</taxon>
        <taxon>Bacteroidota</taxon>
        <taxon>Saprospiria</taxon>
        <taxon>Saprospirales</taxon>
        <taxon>Lewinellaceae</taxon>
        <taxon>Neolewinella</taxon>
    </lineage>
</organism>
<keyword evidence="3" id="KW-1185">Reference proteome</keyword>
<dbReference type="OrthoDB" id="9788332at2"/>
<dbReference type="AlphaFoldDB" id="A0A2G0CD79"/>
<dbReference type="EMBL" id="PDLO01000006">
    <property type="protein sequence ID" value="PHK97936.1"/>
    <property type="molecule type" value="Genomic_DNA"/>
</dbReference>
<evidence type="ECO:0000313" key="2">
    <source>
        <dbReference type="EMBL" id="PHK97936.1"/>
    </source>
</evidence>
<dbReference type="Pfam" id="PF09912">
    <property type="entry name" value="DUF2141"/>
    <property type="match status" value="1"/>
</dbReference>
<protein>
    <recommendedName>
        <fullName evidence="4">DUF2141 domain-containing protein</fullName>
    </recommendedName>
</protein>
<accession>A0A2G0CD79</accession>
<evidence type="ECO:0000313" key="3">
    <source>
        <dbReference type="Proteomes" id="UP000226437"/>
    </source>
</evidence>
<name>A0A2G0CD79_9BACT</name>
<dbReference type="InterPro" id="IPR018673">
    <property type="entry name" value="DUF2141"/>
</dbReference>
<proteinExistence type="predicted"/>
<feature type="chain" id="PRO_5013659356" description="DUF2141 domain-containing protein" evidence="1">
    <location>
        <begin position="27"/>
        <end position="146"/>
    </location>
</feature>
<sequence length="146" mass="16449">MRYVRSLLLVLSLFFLAVAPPGGSPAATLVLEVANIRSSQGSLWVGIYESEEDFLNRERARLVRHPVRSTGSTRLAIDGLRVGKRYAIAVFHDENDNGELDTNLLGLPAEPYALSRPLQSWLRKPRFDEMCFVFSPDRALPPLRLR</sequence>
<gene>
    <name evidence="2" type="ORF">CGL56_14070</name>
</gene>